<dbReference type="Gene3D" id="1.20.1510.10">
    <property type="entry name" value="Cation efflux protein transmembrane domain"/>
    <property type="match status" value="1"/>
</dbReference>
<dbReference type="OrthoDB" id="9944568at2759"/>
<evidence type="ECO:0000256" key="3">
    <source>
        <dbReference type="ARBA" id="ARBA00022448"/>
    </source>
</evidence>
<reference evidence="14 15" key="1">
    <citation type="journal article" date="2020" name="Nat. Food">
        <title>A phased Vanilla planifolia genome enables genetic improvement of flavour and production.</title>
        <authorList>
            <person name="Hasing T."/>
            <person name="Tang H."/>
            <person name="Brym M."/>
            <person name="Khazi F."/>
            <person name="Huang T."/>
            <person name="Chambers A.H."/>
        </authorList>
    </citation>
    <scope>NUCLEOTIDE SEQUENCE [LARGE SCALE GENOMIC DNA]</scope>
    <source>
        <tissue evidence="14">Leaf</tissue>
    </source>
</reference>
<feature type="domain" description="Cation efflux protein cytoplasmic" evidence="13">
    <location>
        <begin position="301"/>
        <end position="374"/>
    </location>
</feature>
<feature type="transmembrane region" description="Helical" evidence="11">
    <location>
        <begin position="267"/>
        <end position="288"/>
    </location>
</feature>
<organism evidence="14 15">
    <name type="scientific">Vanilla planifolia</name>
    <name type="common">Vanilla</name>
    <dbReference type="NCBI Taxonomy" id="51239"/>
    <lineage>
        <taxon>Eukaryota</taxon>
        <taxon>Viridiplantae</taxon>
        <taxon>Streptophyta</taxon>
        <taxon>Embryophyta</taxon>
        <taxon>Tracheophyta</taxon>
        <taxon>Spermatophyta</taxon>
        <taxon>Magnoliopsida</taxon>
        <taxon>Liliopsida</taxon>
        <taxon>Asparagales</taxon>
        <taxon>Orchidaceae</taxon>
        <taxon>Vanilloideae</taxon>
        <taxon>Vanilleae</taxon>
        <taxon>Vanilla</taxon>
    </lineage>
</organism>
<comment type="similarity">
    <text evidence="2">Belongs to the cation diffusion facilitator (CDF) transporter (TC 2.A.4) family. SLC30A subfamily.</text>
</comment>
<comment type="subcellular location">
    <subcellularLocation>
        <location evidence="1">Vacuole membrane</location>
        <topology evidence="1">Multi-pass membrane protein</topology>
    </subcellularLocation>
</comment>
<keyword evidence="4" id="KW-0926">Vacuole</keyword>
<dbReference type="Pfam" id="PF01545">
    <property type="entry name" value="Cation_efflux"/>
    <property type="match status" value="1"/>
</dbReference>
<evidence type="ECO:0000256" key="4">
    <source>
        <dbReference type="ARBA" id="ARBA00022554"/>
    </source>
</evidence>
<name>A0A835PTZ1_VANPL</name>
<feature type="transmembrane region" description="Helical" evidence="11">
    <location>
        <begin position="120"/>
        <end position="139"/>
    </location>
</feature>
<keyword evidence="7 11" id="KW-1133">Transmembrane helix</keyword>
<feature type="transmembrane region" description="Helical" evidence="11">
    <location>
        <begin position="238"/>
        <end position="261"/>
    </location>
</feature>
<proteinExistence type="inferred from homology"/>
<evidence type="ECO:0000256" key="8">
    <source>
        <dbReference type="ARBA" id="ARBA00023065"/>
    </source>
</evidence>
<feature type="transmembrane region" description="Helical" evidence="11">
    <location>
        <begin position="81"/>
        <end position="99"/>
    </location>
</feature>
<evidence type="ECO:0000259" key="13">
    <source>
        <dbReference type="Pfam" id="PF16916"/>
    </source>
</evidence>
<feature type="transmembrane region" description="Helical" evidence="11">
    <location>
        <begin position="50"/>
        <end position="69"/>
    </location>
</feature>
<dbReference type="InterPro" id="IPR058533">
    <property type="entry name" value="Cation_efflux_TM"/>
</dbReference>
<dbReference type="GO" id="GO:0005886">
    <property type="term" value="C:plasma membrane"/>
    <property type="evidence" value="ECO:0007669"/>
    <property type="project" value="TreeGrafter"/>
</dbReference>
<dbReference type="GO" id="GO:0005774">
    <property type="term" value="C:vacuolar membrane"/>
    <property type="evidence" value="ECO:0007669"/>
    <property type="project" value="UniProtKB-SubCell"/>
</dbReference>
<dbReference type="AlphaFoldDB" id="A0A835PTZ1"/>
<protein>
    <submittedName>
        <fullName evidence="14">Uncharacterized protein</fullName>
    </submittedName>
</protein>
<keyword evidence="6" id="KW-0862">Zinc</keyword>
<dbReference type="InterPro" id="IPR002524">
    <property type="entry name" value="Cation_efflux"/>
</dbReference>
<evidence type="ECO:0000256" key="6">
    <source>
        <dbReference type="ARBA" id="ARBA00022906"/>
    </source>
</evidence>
<dbReference type="InterPro" id="IPR027470">
    <property type="entry name" value="Cation_efflux_CTD"/>
</dbReference>
<evidence type="ECO:0000313" key="15">
    <source>
        <dbReference type="Proteomes" id="UP000639772"/>
    </source>
</evidence>
<evidence type="ECO:0000256" key="5">
    <source>
        <dbReference type="ARBA" id="ARBA00022692"/>
    </source>
</evidence>
<keyword evidence="5 11" id="KW-0812">Transmembrane</keyword>
<keyword evidence="3" id="KW-0813">Transport</keyword>
<keyword evidence="8" id="KW-0406">Ion transport</keyword>
<accession>A0A835PTZ1</accession>
<feature type="domain" description="Cation efflux protein transmembrane" evidence="12">
    <location>
        <begin position="50"/>
        <end position="296"/>
    </location>
</feature>
<keyword evidence="9 11" id="KW-0472">Membrane</keyword>
<comment type="caution">
    <text evidence="14">The sequence shown here is derived from an EMBL/GenBank/DDBJ whole genome shotgun (WGS) entry which is preliminary data.</text>
</comment>
<dbReference type="Pfam" id="PF16916">
    <property type="entry name" value="ZT_dimer"/>
    <property type="match status" value="1"/>
</dbReference>
<evidence type="ECO:0000256" key="9">
    <source>
        <dbReference type="ARBA" id="ARBA00023136"/>
    </source>
</evidence>
<feature type="region of interest" description="Disordered" evidence="10">
    <location>
        <begin position="182"/>
        <end position="228"/>
    </location>
</feature>
<feature type="compositionally biased region" description="Polar residues" evidence="10">
    <location>
        <begin position="210"/>
        <end position="228"/>
    </location>
</feature>
<dbReference type="SUPFAM" id="SSF161111">
    <property type="entry name" value="Cation efflux protein transmembrane domain-like"/>
    <property type="match status" value="1"/>
</dbReference>
<feature type="transmembrane region" description="Helical" evidence="11">
    <location>
        <begin position="151"/>
        <end position="172"/>
    </location>
</feature>
<dbReference type="NCBIfam" id="TIGR01297">
    <property type="entry name" value="CDF"/>
    <property type="match status" value="1"/>
</dbReference>
<evidence type="ECO:0000259" key="12">
    <source>
        <dbReference type="Pfam" id="PF01545"/>
    </source>
</evidence>
<dbReference type="InterPro" id="IPR027469">
    <property type="entry name" value="Cation_efflux_TMD_sf"/>
</dbReference>
<dbReference type="InterPro" id="IPR036837">
    <property type="entry name" value="Cation_efflux_CTD_sf"/>
</dbReference>
<dbReference type="Proteomes" id="UP000639772">
    <property type="component" value="Chromosome 12"/>
</dbReference>
<evidence type="ECO:0000256" key="11">
    <source>
        <dbReference type="SAM" id="Phobius"/>
    </source>
</evidence>
<dbReference type="SUPFAM" id="SSF160240">
    <property type="entry name" value="Cation efflux protein cytoplasmic domain-like"/>
    <property type="match status" value="1"/>
</dbReference>
<keyword evidence="6" id="KW-0864">Zinc transport</keyword>
<evidence type="ECO:0000313" key="14">
    <source>
        <dbReference type="EMBL" id="KAG0460326.1"/>
    </source>
</evidence>
<dbReference type="PANTHER" id="PTHR11562:SF17">
    <property type="entry name" value="RE54080P-RELATED"/>
    <property type="match status" value="1"/>
</dbReference>
<gene>
    <name evidence="14" type="ORF">HPP92_023454</name>
</gene>
<dbReference type="GO" id="GO:0005385">
    <property type="term" value="F:zinc ion transmembrane transporter activity"/>
    <property type="evidence" value="ECO:0007669"/>
    <property type="project" value="TreeGrafter"/>
</dbReference>
<evidence type="ECO:0000256" key="2">
    <source>
        <dbReference type="ARBA" id="ARBA00008873"/>
    </source>
</evidence>
<evidence type="ECO:0000256" key="7">
    <source>
        <dbReference type="ARBA" id="ARBA00022989"/>
    </source>
</evidence>
<evidence type="ECO:0000256" key="10">
    <source>
        <dbReference type="SAM" id="MobiDB-lite"/>
    </source>
</evidence>
<dbReference type="EMBL" id="JADCNM010000012">
    <property type="protein sequence ID" value="KAG0460326.1"/>
    <property type="molecule type" value="Genomic_DNA"/>
</dbReference>
<evidence type="ECO:0000256" key="1">
    <source>
        <dbReference type="ARBA" id="ARBA00004128"/>
    </source>
</evidence>
<dbReference type="InterPro" id="IPR050681">
    <property type="entry name" value="CDF/SLC30A"/>
</dbReference>
<sequence>MEPCHLHSSQVTAALNLSKHLTCGGPTCGLYTSNNNSMDVKERSTSLRKLLIASVLCLIFMCVEVVGGIKANSLAILTDAARLLSDVAAFAISLFSIWASNWEATPHRTYGDYRMEILGALLSIQLIWLLTSIIIYEAVTRVIHGSSEVHGVLIFAIAGFGWLVNMIIVILLGHDHSHAVHVHGHGHNHDHDHKKIGHQQDHGHDEEHNQNFNINISNQDGNQSPRQTKKQNINIRSAYLHALGDSIQSFGVMVGGGIIWLKPEWKAVDLVCTLLFSLIVLITIITILRNILSVLMENTPREIDATKLGRGLCEVEGVVAIHELHIWTITIGKVLLSCHVTITQEADVNSILEQLINYIKKEYNICHVTIQVEKKTKAMLDANSNECQPSLDIMVM</sequence>
<dbReference type="PANTHER" id="PTHR11562">
    <property type="entry name" value="CATION EFFLUX PROTEIN/ ZINC TRANSPORTER"/>
    <property type="match status" value="1"/>
</dbReference>
<feature type="compositionally biased region" description="Basic and acidic residues" evidence="10">
    <location>
        <begin position="187"/>
        <end position="209"/>
    </location>
</feature>